<dbReference type="Proteomes" id="UP000246991">
    <property type="component" value="Unassembled WGS sequence"/>
</dbReference>
<dbReference type="AlphaFoldDB" id="A0A317SLL6"/>
<dbReference type="EMBL" id="PYWC01000059">
    <property type="protein sequence ID" value="PWW74550.1"/>
    <property type="molecule type" value="Genomic_DNA"/>
</dbReference>
<feature type="region of interest" description="Disordered" evidence="1">
    <location>
        <begin position="1"/>
        <end position="134"/>
    </location>
</feature>
<sequence length="174" mass="19820">MATAEAARPRTVEAQSQAPEQNRRNRGRGPQHGDTNPDSRSDQASDDLDNGSSEAGAPTSDNEAPARWRTQRDRRRRRGKRGVRDNLPFVGETDDDYDEQEQQRGQQLQHQRQQQPQQQAQPSGGGGRDKPLELRSELLTSKSRLSSRPRFTVIWGCRYFRENFVLEALWPIGL</sequence>
<evidence type="ECO:0000313" key="3">
    <source>
        <dbReference type="Proteomes" id="UP000246991"/>
    </source>
</evidence>
<name>A0A317SLL6_9PEZI</name>
<feature type="compositionally biased region" description="Low complexity" evidence="1">
    <location>
        <begin position="103"/>
        <end position="122"/>
    </location>
</feature>
<comment type="caution">
    <text evidence="2">The sequence shown here is derived from an EMBL/GenBank/DDBJ whole genome shotgun (WGS) entry which is preliminary data.</text>
</comment>
<protein>
    <submittedName>
        <fullName evidence="2">Uncharacterized protein</fullName>
    </submittedName>
</protein>
<reference evidence="2 3" key="1">
    <citation type="submission" date="2018-03" db="EMBL/GenBank/DDBJ databases">
        <title>Genomes of Pezizomycetes fungi and the evolution of truffles.</title>
        <authorList>
            <person name="Murat C."/>
            <person name="Payen T."/>
            <person name="Noel B."/>
            <person name="Kuo A."/>
            <person name="Martin F.M."/>
        </authorList>
    </citation>
    <scope>NUCLEOTIDE SEQUENCE [LARGE SCALE GENOMIC DNA]</scope>
    <source>
        <strain evidence="2">091103-1</strain>
    </source>
</reference>
<feature type="compositionally biased region" description="Basic residues" evidence="1">
    <location>
        <begin position="72"/>
        <end position="81"/>
    </location>
</feature>
<keyword evidence="3" id="KW-1185">Reference proteome</keyword>
<evidence type="ECO:0000256" key="1">
    <source>
        <dbReference type="SAM" id="MobiDB-lite"/>
    </source>
</evidence>
<gene>
    <name evidence="2" type="ORF">C7212DRAFT_346057</name>
</gene>
<evidence type="ECO:0000313" key="2">
    <source>
        <dbReference type="EMBL" id="PWW74550.1"/>
    </source>
</evidence>
<accession>A0A317SLL6</accession>
<proteinExistence type="predicted"/>
<organism evidence="2 3">
    <name type="scientific">Tuber magnatum</name>
    <name type="common">white Piedmont truffle</name>
    <dbReference type="NCBI Taxonomy" id="42249"/>
    <lineage>
        <taxon>Eukaryota</taxon>
        <taxon>Fungi</taxon>
        <taxon>Dikarya</taxon>
        <taxon>Ascomycota</taxon>
        <taxon>Pezizomycotina</taxon>
        <taxon>Pezizomycetes</taxon>
        <taxon>Pezizales</taxon>
        <taxon>Tuberaceae</taxon>
        <taxon>Tuber</taxon>
    </lineage>
</organism>